<accession>A0ABX9UP38</accession>
<gene>
    <name evidence="1" type="ORF">EA798_19125</name>
</gene>
<reference evidence="1 2" key="1">
    <citation type="submission" date="2018-10" db="EMBL/GenBank/DDBJ databases">
        <title>Pseudomonas songnenensis NEAU-ST5-5(T) genome.</title>
        <authorList>
            <person name="Pengp J."/>
            <person name="Liu Z.-P."/>
        </authorList>
    </citation>
    <scope>NUCLEOTIDE SEQUENCE [LARGE SCALE GENOMIC DNA]</scope>
    <source>
        <strain evidence="1 2">NEAU-ST5-5</strain>
    </source>
</reference>
<organism evidence="1 2">
    <name type="scientific">Pseudomonas songnenensis</name>
    <dbReference type="NCBI Taxonomy" id="1176259"/>
    <lineage>
        <taxon>Bacteria</taxon>
        <taxon>Pseudomonadati</taxon>
        <taxon>Pseudomonadota</taxon>
        <taxon>Gammaproteobacteria</taxon>
        <taxon>Pseudomonadales</taxon>
        <taxon>Pseudomonadaceae</taxon>
        <taxon>Pseudomonas</taxon>
    </lineage>
</organism>
<evidence type="ECO:0000313" key="1">
    <source>
        <dbReference type="EMBL" id="RMH94380.1"/>
    </source>
</evidence>
<dbReference type="Proteomes" id="UP000279228">
    <property type="component" value="Unassembled WGS sequence"/>
</dbReference>
<dbReference type="Gene3D" id="1.10.760.10">
    <property type="entry name" value="Cytochrome c-like domain"/>
    <property type="match status" value="1"/>
</dbReference>
<dbReference type="InterPro" id="IPR036909">
    <property type="entry name" value="Cyt_c-like_dom_sf"/>
</dbReference>
<keyword evidence="2" id="KW-1185">Reference proteome</keyword>
<protein>
    <submittedName>
        <fullName evidence="1">Cytochrome-c oxidase, cbb3-type subunit II</fullName>
    </submittedName>
</protein>
<dbReference type="EMBL" id="RFFN01000009">
    <property type="protein sequence ID" value="RMH94380.1"/>
    <property type="molecule type" value="Genomic_DNA"/>
</dbReference>
<proteinExistence type="predicted"/>
<feature type="non-terminal residue" evidence="1">
    <location>
        <position position="1"/>
    </location>
</feature>
<sequence length="38" mass="4156">PYTEEDIAGARDAVRGKTEMDAMVAYLQVLGTALTNKR</sequence>
<name>A0ABX9UP38_9PSED</name>
<comment type="caution">
    <text evidence="1">The sequence shown here is derived from an EMBL/GenBank/DDBJ whole genome shotgun (WGS) entry which is preliminary data.</text>
</comment>
<evidence type="ECO:0000313" key="2">
    <source>
        <dbReference type="Proteomes" id="UP000279228"/>
    </source>
</evidence>